<evidence type="ECO:0000313" key="6">
    <source>
        <dbReference type="EMBL" id="KKQ17521.1"/>
    </source>
</evidence>
<dbReference type="InterPro" id="IPR042115">
    <property type="entry name" value="PriA_3primeBD_sf"/>
</dbReference>
<dbReference type="Pfam" id="PF17764">
    <property type="entry name" value="PriA_3primeBD"/>
    <property type="match status" value="1"/>
</dbReference>
<dbReference type="InterPro" id="IPR041222">
    <property type="entry name" value="PriA_3primeBD"/>
</dbReference>
<name>A0A0G0INA3_9BACT</name>
<protein>
    <submittedName>
        <fullName evidence="6">Primosomal protein N</fullName>
    </submittedName>
</protein>
<evidence type="ECO:0000256" key="3">
    <source>
        <dbReference type="ARBA" id="ARBA00023125"/>
    </source>
</evidence>
<evidence type="ECO:0000259" key="5">
    <source>
        <dbReference type="Pfam" id="PF18074"/>
    </source>
</evidence>
<reference evidence="6 7" key="1">
    <citation type="journal article" date="2015" name="Nature">
        <title>rRNA introns, odd ribosomes, and small enigmatic genomes across a large radiation of phyla.</title>
        <authorList>
            <person name="Brown C.T."/>
            <person name="Hug L.A."/>
            <person name="Thomas B.C."/>
            <person name="Sharon I."/>
            <person name="Castelle C.J."/>
            <person name="Singh A."/>
            <person name="Wilkins M.J."/>
            <person name="Williams K.H."/>
            <person name="Banfield J.F."/>
        </authorList>
    </citation>
    <scope>NUCLEOTIDE SEQUENCE [LARGE SCALE GENOMIC DNA]</scope>
</reference>
<dbReference type="Gene3D" id="3.40.50.300">
    <property type="entry name" value="P-loop containing nucleotide triphosphate hydrolases"/>
    <property type="match status" value="1"/>
</dbReference>
<keyword evidence="2" id="KW-0067">ATP-binding</keyword>
<dbReference type="EMBL" id="LBSM01000018">
    <property type="protein sequence ID" value="KKQ17521.1"/>
    <property type="molecule type" value="Genomic_DNA"/>
</dbReference>
<dbReference type="GO" id="GO:0005524">
    <property type="term" value="F:ATP binding"/>
    <property type="evidence" value="ECO:0007669"/>
    <property type="project" value="UniProtKB-KW"/>
</dbReference>
<dbReference type="GO" id="GO:0006270">
    <property type="term" value="P:DNA replication initiation"/>
    <property type="evidence" value="ECO:0007669"/>
    <property type="project" value="TreeGrafter"/>
</dbReference>
<evidence type="ECO:0000256" key="2">
    <source>
        <dbReference type="ARBA" id="ARBA00022840"/>
    </source>
</evidence>
<dbReference type="GO" id="GO:0003677">
    <property type="term" value="F:DNA binding"/>
    <property type="evidence" value="ECO:0007669"/>
    <property type="project" value="UniProtKB-KW"/>
</dbReference>
<gene>
    <name evidence="6" type="ORF">US31_C0018G0005</name>
</gene>
<evidence type="ECO:0000256" key="1">
    <source>
        <dbReference type="ARBA" id="ARBA00022741"/>
    </source>
</evidence>
<evidence type="ECO:0000259" key="4">
    <source>
        <dbReference type="Pfam" id="PF17764"/>
    </source>
</evidence>
<feature type="domain" description="Primosomal protein N C-terminal" evidence="5">
    <location>
        <begin position="465"/>
        <end position="552"/>
    </location>
</feature>
<keyword evidence="1" id="KW-0547">Nucleotide-binding</keyword>
<dbReference type="GO" id="GO:0006310">
    <property type="term" value="P:DNA recombination"/>
    <property type="evidence" value="ECO:0007669"/>
    <property type="project" value="TreeGrafter"/>
</dbReference>
<dbReference type="GO" id="GO:0043138">
    <property type="term" value="F:3'-5' DNA helicase activity"/>
    <property type="evidence" value="ECO:0007669"/>
    <property type="project" value="TreeGrafter"/>
</dbReference>
<dbReference type="Gene3D" id="3.40.1440.60">
    <property type="entry name" value="PriA, 3(prime) DNA-binding domain"/>
    <property type="match status" value="1"/>
</dbReference>
<feature type="domain" description="Primosomal protein N' 3' DNA-binding" evidence="4">
    <location>
        <begin position="15"/>
        <end position="98"/>
    </location>
</feature>
<accession>A0A0G0INA3</accession>
<dbReference type="InterPro" id="IPR041236">
    <property type="entry name" value="PriA_C"/>
</dbReference>
<dbReference type="Pfam" id="PF18074">
    <property type="entry name" value="PriA_C"/>
    <property type="match status" value="1"/>
</dbReference>
<evidence type="ECO:0000313" key="7">
    <source>
        <dbReference type="Proteomes" id="UP000034508"/>
    </source>
</evidence>
<dbReference type="PANTHER" id="PTHR30580">
    <property type="entry name" value="PRIMOSOMAL PROTEIN N"/>
    <property type="match status" value="1"/>
</dbReference>
<dbReference type="SUPFAM" id="SSF52540">
    <property type="entry name" value="P-loop containing nucleoside triphosphate hydrolases"/>
    <property type="match status" value="1"/>
</dbReference>
<dbReference type="InterPro" id="IPR027417">
    <property type="entry name" value="P-loop_NTPase"/>
</dbReference>
<dbReference type="Proteomes" id="UP000034508">
    <property type="component" value="Unassembled WGS sequence"/>
</dbReference>
<keyword evidence="3" id="KW-0238">DNA-binding</keyword>
<dbReference type="AlphaFoldDB" id="A0A0G0INA3"/>
<dbReference type="GO" id="GO:0006302">
    <property type="term" value="P:double-strand break repair"/>
    <property type="evidence" value="ECO:0007669"/>
    <property type="project" value="TreeGrafter"/>
</dbReference>
<sequence length="556" mass="64088">MQIARVVPKTRTQKTGIFDYSIPPALLPYIQIGLLVEIPFSGRKLEGIIIELKRSSPIPHLSSLISIIDPEPVVDKIHIKLAEWMADYYLAPFGKTLFENIVPPAKRMIKNKNFKRSTTSTPAIKIVPHKSSQYLIMGDFSDRLKFYFQAIKKTLAQNKSVIILIPDLALLHFFTRIFQAPYSIIHSKMTLTERWLEWEKIRQGKVKIIIGSQSALFVPAQNLGLIIIDQEENETYKNDRSPRFHAVKVAETLSKLTGVNLLLGSLTPRIESYFQSLKNVYILKKTSKTKDCDITTINNVKKNEILSLPLQEKIAENLKLRKKIILVLNRKGEGQLFSVTTNKLAKLVKNLWPQTRIVRLEEGMNFSNLNKNWDIAIATTYALKFQFPPIGLVGIIDADYSLNFPDFRSSEKNFQILYKFLKIGEQGIIQTNLENNPVIEAVAKLNYEKFFLDELKIRHQYNFPPFTKLIRLLYKNPDEEKTQKEAQKIYQKLAPIGIPVFGPAPAFYSKKRNYYRFQIIIKISDSFKKDQTLPLFNFLRALPKGWIVDVDPMDLL</sequence>
<organism evidence="6 7">
    <name type="scientific">Berkelbacteria bacterium GW2011_GWA1_36_9</name>
    <dbReference type="NCBI Taxonomy" id="1618331"/>
    <lineage>
        <taxon>Bacteria</taxon>
        <taxon>Candidatus Berkelbacteria</taxon>
    </lineage>
</organism>
<comment type="caution">
    <text evidence="6">The sequence shown here is derived from an EMBL/GenBank/DDBJ whole genome shotgun (WGS) entry which is preliminary data.</text>
</comment>
<dbReference type="PANTHER" id="PTHR30580:SF0">
    <property type="entry name" value="PRIMOSOMAL PROTEIN N"/>
    <property type="match status" value="1"/>
</dbReference>
<proteinExistence type="predicted"/>